<accession>A0A918RBE4</accession>
<organism evidence="8 9">
    <name type="scientific">Novosphingobium arvoryzae</name>
    <dbReference type="NCBI Taxonomy" id="1256514"/>
    <lineage>
        <taxon>Bacteria</taxon>
        <taxon>Pseudomonadati</taxon>
        <taxon>Pseudomonadota</taxon>
        <taxon>Alphaproteobacteria</taxon>
        <taxon>Sphingomonadales</taxon>
        <taxon>Sphingomonadaceae</taxon>
        <taxon>Novosphingobium</taxon>
    </lineage>
</organism>
<evidence type="ECO:0000256" key="1">
    <source>
        <dbReference type="ARBA" id="ARBA00004651"/>
    </source>
</evidence>
<feature type="transmembrane region" description="Helical" evidence="7">
    <location>
        <begin position="274"/>
        <end position="295"/>
    </location>
</feature>
<proteinExistence type="predicted"/>
<evidence type="ECO:0000313" key="9">
    <source>
        <dbReference type="Proteomes" id="UP000634139"/>
    </source>
</evidence>
<keyword evidence="6 7" id="KW-0472">Membrane</keyword>
<dbReference type="GO" id="GO:0015293">
    <property type="term" value="F:symporter activity"/>
    <property type="evidence" value="ECO:0007669"/>
    <property type="project" value="UniProtKB-KW"/>
</dbReference>
<dbReference type="GO" id="GO:0005886">
    <property type="term" value="C:plasma membrane"/>
    <property type="evidence" value="ECO:0007669"/>
    <property type="project" value="UniProtKB-SubCell"/>
</dbReference>
<reference evidence="8" key="2">
    <citation type="submission" date="2020-09" db="EMBL/GenBank/DDBJ databases">
        <authorList>
            <person name="Sun Q."/>
            <person name="Kim S."/>
        </authorList>
    </citation>
    <scope>NUCLEOTIDE SEQUENCE</scope>
    <source>
        <strain evidence="8">KCTC 32422</strain>
    </source>
</reference>
<name>A0A918RBE4_9SPHN</name>
<reference evidence="8" key="1">
    <citation type="journal article" date="2014" name="Int. J. Syst. Evol. Microbiol.">
        <title>Complete genome sequence of Corynebacterium casei LMG S-19264T (=DSM 44701T), isolated from a smear-ripened cheese.</title>
        <authorList>
            <consortium name="US DOE Joint Genome Institute (JGI-PGF)"/>
            <person name="Walter F."/>
            <person name="Albersmeier A."/>
            <person name="Kalinowski J."/>
            <person name="Ruckert C."/>
        </authorList>
    </citation>
    <scope>NUCLEOTIDE SEQUENCE</scope>
    <source>
        <strain evidence="8">KCTC 32422</strain>
    </source>
</reference>
<dbReference type="PANTHER" id="PTHR42865">
    <property type="entry name" value="PROTON/GLUTAMATE-ASPARTATE SYMPORTER"/>
    <property type="match status" value="1"/>
</dbReference>
<feature type="transmembrane region" description="Helical" evidence="7">
    <location>
        <begin position="310"/>
        <end position="333"/>
    </location>
</feature>
<evidence type="ECO:0000313" key="8">
    <source>
        <dbReference type="EMBL" id="GGZ89260.1"/>
    </source>
</evidence>
<dbReference type="PANTHER" id="PTHR42865:SF7">
    <property type="entry name" value="PROTON_GLUTAMATE-ASPARTATE SYMPORTER"/>
    <property type="match status" value="1"/>
</dbReference>
<gene>
    <name evidence="8" type="ORF">GCM10011617_05460</name>
</gene>
<evidence type="ECO:0000256" key="3">
    <source>
        <dbReference type="ARBA" id="ARBA00022475"/>
    </source>
</evidence>
<keyword evidence="3" id="KW-1003">Cell membrane</keyword>
<keyword evidence="9" id="KW-1185">Reference proteome</keyword>
<sequence>MTTASPSATGTSSFIPAVRVPVAWTLGGLGAGLALGIVLEGRAAAGWVLPLADLVGTLWLRALQMTIVPLVAALLVIGIVQTVLAARAGRIALISLGMFAAVLTTGTVFTAFAMPALLEAVPIPESAAAALRSGLASAAPAEVPTILDFLKSLVPANIFAAAAETAMIAIIVFFSLLALAIVRLPEAHRTLMVTFFEAVTGAMLTIIGWVLWIAPLGVFALSLLVAGQSGAAALGALVHYILSVASMGGVVLLLAYAVAVVLARQSLGKFARAVLPVQAMAISTQSSLASLPAMLAACRTLGLRDTTGEFVLPLAVALFRATGPAMNLAVAIYVAKLAGMELTPLMLATGVVVALATTIGSVSLPGAISFVTAIGPIAIAMGVPVGPLALLVAVEVLPDIMRTVGNVTMDVAAAATVDRRAERDGTAS</sequence>
<evidence type="ECO:0000256" key="2">
    <source>
        <dbReference type="ARBA" id="ARBA00022448"/>
    </source>
</evidence>
<protein>
    <submittedName>
        <fullName evidence="8">Proton/glutamate symporter</fullName>
    </submittedName>
</protein>
<feature type="transmembrane region" description="Helical" evidence="7">
    <location>
        <begin position="59"/>
        <end position="80"/>
    </location>
</feature>
<keyword evidence="5 7" id="KW-1133">Transmembrane helix</keyword>
<dbReference type="SUPFAM" id="SSF118215">
    <property type="entry name" value="Proton glutamate symport protein"/>
    <property type="match status" value="1"/>
</dbReference>
<keyword evidence="4 7" id="KW-0812">Transmembrane</keyword>
<feature type="transmembrane region" description="Helical" evidence="7">
    <location>
        <begin position="237"/>
        <end position="262"/>
    </location>
</feature>
<dbReference type="Proteomes" id="UP000634139">
    <property type="component" value="Unassembled WGS sequence"/>
</dbReference>
<feature type="transmembrane region" description="Helical" evidence="7">
    <location>
        <begin position="194"/>
        <end position="225"/>
    </location>
</feature>
<dbReference type="RefSeq" id="WP_189538851.1">
    <property type="nucleotide sequence ID" value="NZ_BMZD01000001.1"/>
</dbReference>
<dbReference type="PRINTS" id="PR00173">
    <property type="entry name" value="EDTRNSPORT"/>
</dbReference>
<dbReference type="InterPro" id="IPR036458">
    <property type="entry name" value="Na:dicarbo_symporter_sf"/>
</dbReference>
<feature type="transmembrane region" description="Helical" evidence="7">
    <location>
        <begin position="158"/>
        <end position="182"/>
    </location>
</feature>
<evidence type="ECO:0000256" key="7">
    <source>
        <dbReference type="SAM" id="Phobius"/>
    </source>
</evidence>
<feature type="transmembrane region" description="Helical" evidence="7">
    <location>
        <begin position="21"/>
        <end position="39"/>
    </location>
</feature>
<evidence type="ECO:0000256" key="6">
    <source>
        <dbReference type="ARBA" id="ARBA00023136"/>
    </source>
</evidence>
<evidence type="ECO:0000256" key="5">
    <source>
        <dbReference type="ARBA" id="ARBA00022989"/>
    </source>
</evidence>
<comment type="subcellular location">
    <subcellularLocation>
        <location evidence="1">Cell membrane</location>
        <topology evidence="1">Multi-pass membrane protein</topology>
    </subcellularLocation>
</comment>
<feature type="transmembrane region" description="Helical" evidence="7">
    <location>
        <begin position="370"/>
        <end position="394"/>
    </location>
</feature>
<dbReference type="InterPro" id="IPR001991">
    <property type="entry name" value="Na-dicarboxylate_symporter"/>
</dbReference>
<feature type="transmembrane region" description="Helical" evidence="7">
    <location>
        <begin position="92"/>
        <end position="114"/>
    </location>
</feature>
<dbReference type="Pfam" id="PF00375">
    <property type="entry name" value="SDF"/>
    <property type="match status" value="1"/>
</dbReference>
<comment type="caution">
    <text evidence="8">The sequence shown here is derived from an EMBL/GenBank/DDBJ whole genome shotgun (WGS) entry which is preliminary data.</text>
</comment>
<evidence type="ECO:0000256" key="4">
    <source>
        <dbReference type="ARBA" id="ARBA00022692"/>
    </source>
</evidence>
<dbReference type="EMBL" id="BMZD01000001">
    <property type="protein sequence ID" value="GGZ89260.1"/>
    <property type="molecule type" value="Genomic_DNA"/>
</dbReference>
<keyword evidence="2" id="KW-0813">Transport</keyword>
<dbReference type="AlphaFoldDB" id="A0A918RBE4"/>
<feature type="transmembrane region" description="Helical" evidence="7">
    <location>
        <begin position="345"/>
        <end position="364"/>
    </location>
</feature>
<dbReference type="Gene3D" id="1.10.3860.10">
    <property type="entry name" value="Sodium:dicarboxylate symporter"/>
    <property type="match status" value="1"/>
</dbReference>